<dbReference type="EMBL" id="ML002245">
    <property type="protein sequence ID" value="RKP39771.1"/>
    <property type="molecule type" value="Genomic_DNA"/>
</dbReference>
<dbReference type="AlphaFoldDB" id="A0A4Q0A2L9"/>
<gene>
    <name evidence="2" type="ORF">BJ085DRAFT_27812</name>
</gene>
<evidence type="ECO:0000256" key="1">
    <source>
        <dbReference type="SAM" id="MobiDB-lite"/>
    </source>
</evidence>
<evidence type="ECO:0000313" key="3">
    <source>
        <dbReference type="Proteomes" id="UP000268162"/>
    </source>
</evidence>
<feature type="region of interest" description="Disordered" evidence="1">
    <location>
        <begin position="29"/>
        <end position="49"/>
    </location>
</feature>
<feature type="compositionally biased region" description="Low complexity" evidence="1">
    <location>
        <begin position="33"/>
        <end position="48"/>
    </location>
</feature>
<accession>A0A4Q0A2L9</accession>
<sequence length="185" mass="19985">MTNDGELNCKNEYEDEADGYVVADGVEQRINKSSSNNNNGSSSSGNSRGRSRAAIPIFLHPAVDLSLCGFRLSHLPSHTPESACNPASLAVGVKLPYSTYTYTRTHIYPTTTPPPPPRLSPLVLYCARSVMDPLLESHCKSEGYCVIVMDDSKGGVIQAVSFGALHLRPETTLSKRQTTPSNEGE</sequence>
<proteinExistence type="predicted"/>
<evidence type="ECO:0000313" key="2">
    <source>
        <dbReference type="EMBL" id="RKP39771.1"/>
    </source>
</evidence>
<keyword evidence="3" id="KW-1185">Reference proteome</keyword>
<reference evidence="3" key="1">
    <citation type="journal article" date="2018" name="Nat. Microbiol.">
        <title>Leveraging single-cell genomics to expand the fungal tree of life.</title>
        <authorList>
            <person name="Ahrendt S.R."/>
            <person name="Quandt C.A."/>
            <person name="Ciobanu D."/>
            <person name="Clum A."/>
            <person name="Salamov A."/>
            <person name="Andreopoulos B."/>
            <person name="Cheng J.F."/>
            <person name="Woyke T."/>
            <person name="Pelin A."/>
            <person name="Henrissat B."/>
            <person name="Reynolds N.K."/>
            <person name="Benny G.L."/>
            <person name="Smith M.E."/>
            <person name="James T.Y."/>
            <person name="Grigoriev I.V."/>
        </authorList>
    </citation>
    <scope>NUCLEOTIDE SEQUENCE [LARGE SCALE GENOMIC DNA]</scope>
    <source>
        <strain evidence="3">RSA 468</strain>
    </source>
</reference>
<protein>
    <submittedName>
        <fullName evidence="2">Uncharacterized protein</fullName>
    </submittedName>
</protein>
<dbReference type="Proteomes" id="UP000268162">
    <property type="component" value="Unassembled WGS sequence"/>
</dbReference>
<organism evidence="2 3">
    <name type="scientific">Dimargaris cristalligena</name>
    <dbReference type="NCBI Taxonomy" id="215637"/>
    <lineage>
        <taxon>Eukaryota</taxon>
        <taxon>Fungi</taxon>
        <taxon>Fungi incertae sedis</taxon>
        <taxon>Zoopagomycota</taxon>
        <taxon>Kickxellomycotina</taxon>
        <taxon>Dimargaritomycetes</taxon>
        <taxon>Dimargaritales</taxon>
        <taxon>Dimargaritaceae</taxon>
        <taxon>Dimargaris</taxon>
    </lineage>
</organism>
<name>A0A4Q0A2L9_9FUNG</name>